<keyword evidence="4" id="KW-1185">Reference proteome</keyword>
<evidence type="ECO:0000313" key="3">
    <source>
        <dbReference type="EMBL" id="TMS36085.1"/>
    </source>
</evidence>
<protein>
    <submittedName>
        <fullName evidence="3">Uncharacterized protein</fullName>
    </submittedName>
</protein>
<dbReference type="AlphaFoldDB" id="A0A4U8UTU5"/>
<reference evidence="3 4" key="2">
    <citation type="journal article" date="2019" name="G3 (Bethesda)">
        <title>Hybrid Assembly of the Genome of the Entomopathogenic Nematode Steinernema carpocapsae Identifies the X-Chromosome.</title>
        <authorList>
            <person name="Serra L."/>
            <person name="Macchietto M."/>
            <person name="Macias-Munoz A."/>
            <person name="McGill C.J."/>
            <person name="Rodriguez I.M."/>
            <person name="Rodriguez B."/>
            <person name="Murad R."/>
            <person name="Mortazavi A."/>
        </authorList>
    </citation>
    <scope>NUCLEOTIDE SEQUENCE [LARGE SCALE GENOMIC DNA]</scope>
    <source>
        <strain evidence="3 4">ALL</strain>
    </source>
</reference>
<comment type="caution">
    <text evidence="3">The sequence shown here is derived from an EMBL/GenBank/DDBJ whole genome shotgun (WGS) entry which is preliminary data.</text>
</comment>
<feature type="region of interest" description="Disordered" evidence="1">
    <location>
        <begin position="1"/>
        <end position="29"/>
    </location>
</feature>
<dbReference type="Proteomes" id="UP000298663">
    <property type="component" value="Chromosome X"/>
</dbReference>
<gene>
    <name evidence="3" type="ORF">L596_003341</name>
</gene>
<keyword evidence="2" id="KW-1133">Transmembrane helix</keyword>
<evidence type="ECO:0000313" key="4">
    <source>
        <dbReference type="Proteomes" id="UP000298663"/>
    </source>
</evidence>
<name>A0A4U8UTU5_STECR</name>
<dbReference type="EMBL" id="CM016762">
    <property type="protein sequence ID" value="TMS36085.1"/>
    <property type="molecule type" value="Genomic_DNA"/>
</dbReference>
<organism evidence="3 4">
    <name type="scientific">Steinernema carpocapsae</name>
    <name type="common">Entomopathogenic nematode</name>
    <dbReference type="NCBI Taxonomy" id="34508"/>
    <lineage>
        <taxon>Eukaryota</taxon>
        <taxon>Metazoa</taxon>
        <taxon>Ecdysozoa</taxon>
        <taxon>Nematoda</taxon>
        <taxon>Chromadorea</taxon>
        <taxon>Rhabditida</taxon>
        <taxon>Tylenchina</taxon>
        <taxon>Panagrolaimomorpha</taxon>
        <taxon>Strongyloidoidea</taxon>
        <taxon>Steinernematidae</taxon>
        <taxon>Steinernema</taxon>
    </lineage>
</organism>
<evidence type="ECO:0000256" key="1">
    <source>
        <dbReference type="SAM" id="MobiDB-lite"/>
    </source>
</evidence>
<keyword evidence="2" id="KW-0812">Transmembrane</keyword>
<feature type="transmembrane region" description="Helical" evidence="2">
    <location>
        <begin position="63"/>
        <end position="82"/>
    </location>
</feature>
<accession>A0A4U8UTU5</accession>
<evidence type="ECO:0000256" key="2">
    <source>
        <dbReference type="SAM" id="Phobius"/>
    </source>
</evidence>
<reference evidence="3 4" key="1">
    <citation type="journal article" date="2015" name="Genome Biol.">
        <title>Comparative genomics of Steinernema reveals deeply conserved gene regulatory networks.</title>
        <authorList>
            <person name="Dillman A.R."/>
            <person name="Macchietto M."/>
            <person name="Porter C.F."/>
            <person name="Rogers A."/>
            <person name="Williams B."/>
            <person name="Antoshechkin I."/>
            <person name="Lee M.M."/>
            <person name="Goodwin Z."/>
            <person name="Lu X."/>
            <person name="Lewis E.E."/>
            <person name="Goodrich-Blair H."/>
            <person name="Stock S.P."/>
            <person name="Adams B.J."/>
            <person name="Sternberg P.W."/>
            <person name="Mortazavi A."/>
        </authorList>
    </citation>
    <scope>NUCLEOTIDE SEQUENCE [LARGE SCALE GENOMIC DNA]</scope>
    <source>
        <strain evidence="3 4">ALL</strain>
    </source>
</reference>
<dbReference type="EMBL" id="AZBU02000001">
    <property type="protein sequence ID" value="TMS36085.1"/>
    <property type="molecule type" value="Genomic_DNA"/>
</dbReference>
<keyword evidence="2" id="KW-0472">Membrane</keyword>
<proteinExistence type="predicted"/>
<sequence length="87" mass="9759">MFAEDEILPPRGKSRKDASDTNTKHQNSNVFVDRSSRFKTCLSKSTSNCEPFLTAPNLSRCSLTLFGMFFTLALLTLPVSIVRSHFT</sequence>